<dbReference type="PANTHER" id="PTHR20855:SF52">
    <property type="entry name" value="ADIPONECTIN RECEPTOR PROTEIN"/>
    <property type="match status" value="1"/>
</dbReference>
<dbReference type="GO" id="GO:0016020">
    <property type="term" value="C:membrane"/>
    <property type="evidence" value="ECO:0007669"/>
    <property type="project" value="UniProtKB-SubCell"/>
</dbReference>
<keyword evidence="5 7" id="KW-0472">Membrane</keyword>
<protein>
    <submittedName>
        <fullName evidence="8">MPR-like GPCR protein</fullName>
    </submittedName>
</protein>
<evidence type="ECO:0000256" key="5">
    <source>
        <dbReference type="ARBA" id="ARBA00023136"/>
    </source>
</evidence>
<dbReference type="GO" id="GO:0046872">
    <property type="term" value="F:metal ion binding"/>
    <property type="evidence" value="ECO:0007669"/>
    <property type="project" value="UniProtKB-KW"/>
</dbReference>
<comment type="similarity">
    <text evidence="2">Belongs to the ADIPOR family.</text>
</comment>
<evidence type="ECO:0000313" key="9">
    <source>
        <dbReference type="Proteomes" id="UP001303473"/>
    </source>
</evidence>
<evidence type="ECO:0000256" key="7">
    <source>
        <dbReference type="SAM" id="Phobius"/>
    </source>
</evidence>
<gene>
    <name evidence="8" type="ORF">QBC46DRAFT_462754</name>
</gene>
<dbReference type="Proteomes" id="UP001303473">
    <property type="component" value="Unassembled WGS sequence"/>
</dbReference>
<evidence type="ECO:0000256" key="3">
    <source>
        <dbReference type="ARBA" id="ARBA00022692"/>
    </source>
</evidence>
<evidence type="ECO:0000256" key="2">
    <source>
        <dbReference type="ARBA" id="ARBA00007018"/>
    </source>
</evidence>
<feature type="transmembrane region" description="Helical" evidence="7">
    <location>
        <begin position="71"/>
        <end position="92"/>
    </location>
</feature>
<comment type="subcellular location">
    <subcellularLocation>
        <location evidence="1">Membrane</location>
        <topology evidence="1">Multi-pass membrane protein</topology>
    </subcellularLocation>
</comment>
<evidence type="ECO:0000256" key="4">
    <source>
        <dbReference type="ARBA" id="ARBA00022989"/>
    </source>
</evidence>
<feature type="transmembrane region" description="Helical" evidence="7">
    <location>
        <begin position="139"/>
        <end position="157"/>
    </location>
</feature>
<dbReference type="InterPro" id="IPR004254">
    <property type="entry name" value="AdipoR/HlyIII-related"/>
</dbReference>
<sequence length="299" mass="33650">MPSPAVGVESRSPTTPIKTKTEKRVRLLSYEEIPEWYRDNECIRSGYRPVSGSAWVSVLSWRYIHNETVNIFSHLLPAVAFLLGEGYILGYIQSEYPDATASDYFIFAFFLLAAFVCLGLSTTYHTLLNHSHEVERQWLCLDFVGIVLLTLGDFISGIYMRKIYWSMICSLGALTIFIMVNPRFSGRKWRTFRTLTFVATGLSGFAPLGHGVYLFGVPQMMLQSGMPYYLAEGGLLCLGALVYATRFPEALSPGRFDIWGASHQIFHILVVFATAVQLIGLLAAFDYNYHSRICTDVLA</sequence>
<keyword evidence="6" id="KW-0479">Metal-binding</keyword>
<evidence type="ECO:0000313" key="8">
    <source>
        <dbReference type="EMBL" id="KAK3934213.1"/>
    </source>
</evidence>
<evidence type="ECO:0000256" key="6">
    <source>
        <dbReference type="PIRSR" id="PIRSR604254-1"/>
    </source>
</evidence>
<dbReference type="GO" id="GO:0006882">
    <property type="term" value="P:intracellular zinc ion homeostasis"/>
    <property type="evidence" value="ECO:0007669"/>
    <property type="project" value="TreeGrafter"/>
</dbReference>
<keyword evidence="6" id="KW-0862">Zinc</keyword>
<feature type="binding site" evidence="6">
    <location>
        <position position="125"/>
    </location>
    <ligand>
        <name>Zn(2+)</name>
        <dbReference type="ChEBI" id="CHEBI:29105"/>
    </ligand>
</feature>
<feature type="transmembrane region" description="Helical" evidence="7">
    <location>
        <begin position="192"/>
        <end position="214"/>
    </location>
</feature>
<keyword evidence="4 7" id="KW-1133">Transmembrane helix</keyword>
<evidence type="ECO:0000256" key="1">
    <source>
        <dbReference type="ARBA" id="ARBA00004141"/>
    </source>
</evidence>
<dbReference type="AlphaFoldDB" id="A0AAN6MXA5"/>
<feature type="binding site" evidence="6">
    <location>
        <position position="267"/>
    </location>
    <ligand>
        <name>Zn(2+)</name>
        <dbReference type="ChEBI" id="CHEBI:29105"/>
    </ligand>
</feature>
<feature type="transmembrane region" description="Helical" evidence="7">
    <location>
        <begin position="265"/>
        <end position="285"/>
    </location>
</feature>
<feature type="transmembrane region" description="Helical" evidence="7">
    <location>
        <begin position="163"/>
        <end position="180"/>
    </location>
</feature>
<dbReference type="EMBL" id="MU854015">
    <property type="protein sequence ID" value="KAK3934213.1"/>
    <property type="molecule type" value="Genomic_DNA"/>
</dbReference>
<dbReference type="GO" id="GO:0038023">
    <property type="term" value="F:signaling receptor activity"/>
    <property type="evidence" value="ECO:0007669"/>
    <property type="project" value="TreeGrafter"/>
</dbReference>
<keyword evidence="3 7" id="KW-0812">Transmembrane</keyword>
<comment type="caution">
    <text evidence="8">The sequence shown here is derived from an EMBL/GenBank/DDBJ whole genome shotgun (WGS) entry which is preliminary data.</text>
</comment>
<name>A0AAN6MXA5_9PEZI</name>
<accession>A0AAN6MXA5</accession>
<keyword evidence="9" id="KW-1185">Reference proteome</keyword>
<feature type="transmembrane region" description="Helical" evidence="7">
    <location>
        <begin position="226"/>
        <end position="244"/>
    </location>
</feature>
<reference evidence="9" key="1">
    <citation type="journal article" date="2023" name="Mol. Phylogenet. Evol.">
        <title>Genome-scale phylogeny and comparative genomics of the fungal order Sordariales.</title>
        <authorList>
            <person name="Hensen N."/>
            <person name="Bonometti L."/>
            <person name="Westerberg I."/>
            <person name="Brannstrom I.O."/>
            <person name="Guillou S."/>
            <person name="Cros-Aarteil S."/>
            <person name="Calhoun S."/>
            <person name="Haridas S."/>
            <person name="Kuo A."/>
            <person name="Mondo S."/>
            <person name="Pangilinan J."/>
            <person name="Riley R."/>
            <person name="LaButti K."/>
            <person name="Andreopoulos B."/>
            <person name="Lipzen A."/>
            <person name="Chen C."/>
            <person name="Yan M."/>
            <person name="Daum C."/>
            <person name="Ng V."/>
            <person name="Clum A."/>
            <person name="Steindorff A."/>
            <person name="Ohm R.A."/>
            <person name="Martin F."/>
            <person name="Silar P."/>
            <person name="Natvig D.O."/>
            <person name="Lalanne C."/>
            <person name="Gautier V."/>
            <person name="Ament-Velasquez S.L."/>
            <person name="Kruys A."/>
            <person name="Hutchinson M.I."/>
            <person name="Powell A.J."/>
            <person name="Barry K."/>
            <person name="Miller A.N."/>
            <person name="Grigoriev I.V."/>
            <person name="Debuchy R."/>
            <person name="Gladieux P."/>
            <person name="Hiltunen Thoren M."/>
            <person name="Johannesson H."/>
        </authorList>
    </citation>
    <scope>NUCLEOTIDE SEQUENCE [LARGE SCALE GENOMIC DNA]</scope>
    <source>
        <strain evidence="9">CBS 340.73</strain>
    </source>
</reference>
<proteinExistence type="inferred from homology"/>
<dbReference type="PANTHER" id="PTHR20855">
    <property type="entry name" value="ADIPOR/PROGESTIN RECEPTOR-RELATED"/>
    <property type="match status" value="1"/>
</dbReference>
<dbReference type="Pfam" id="PF03006">
    <property type="entry name" value="HlyIII"/>
    <property type="match status" value="1"/>
</dbReference>
<feature type="binding site" evidence="6">
    <location>
        <position position="263"/>
    </location>
    <ligand>
        <name>Zn(2+)</name>
        <dbReference type="ChEBI" id="CHEBI:29105"/>
    </ligand>
</feature>
<organism evidence="8 9">
    <name type="scientific">Diplogelasinospora grovesii</name>
    <dbReference type="NCBI Taxonomy" id="303347"/>
    <lineage>
        <taxon>Eukaryota</taxon>
        <taxon>Fungi</taxon>
        <taxon>Dikarya</taxon>
        <taxon>Ascomycota</taxon>
        <taxon>Pezizomycotina</taxon>
        <taxon>Sordariomycetes</taxon>
        <taxon>Sordariomycetidae</taxon>
        <taxon>Sordariales</taxon>
        <taxon>Diplogelasinosporaceae</taxon>
        <taxon>Diplogelasinospora</taxon>
    </lineage>
</organism>
<feature type="transmembrane region" description="Helical" evidence="7">
    <location>
        <begin position="104"/>
        <end position="127"/>
    </location>
</feature>